<comment type="cofactor">
    <cofactor evidence="1">
        <name>FAD</name>
        <dbReference type="ChEBI" id="CHEBI:57692"/>
    </cofactor>
</comment>
<dbReference type="eggNOG" id="COG0654">
    <property type="taxonomic scope" value="Bacteria"/>
</dbReference>
<protein>
    <submittedName>
        <fullName evidence="9">Ubiquinone biosynthesis hydroxylase, UbiH/UbiF/VisC/COQ6 family protein</fullName>
        <ecNumber evidence="9">1.14.13.-</ecNumber>
    </submittedName>
</protein>
<dbReference type="InterPro" id="IPR010971">
    <property type="entry name" value="UbiH/COQ6"/>
</dbReference>
<evidence type="ECO:0000256" key="1">
    <source>
        <dbReference type="ARBA" id="ARBA00001974"/>
    </source>
</evidence>
<dbReference type="Proteomes" id="UP000009286">
    <property type="component" value="Chromosome"/>
</dbReference>
<dbReference type="InterPro" id="IPR036188">
    <property type="entry name" value="FAD/NAD-bd_sf"/>
</dbReference>
<name>G2KMM6_MICAA</name>
<dbReference type="InterPro" id="IPR002938">
    <property type="entry name" value="FAD-bd"/>
</dbReference>
<dbReference type="EC" id="1.14.13.-" evidence="9"/>
<dbReference type="PRINTS" id="PR00420">
    <property type="entry name" value="RNGMNOXGNASE"/>
</dbReference>
<dbReference type="NCBIfam" id="TIGR01988">
    <property type="entry name" value="Ubi-OHases"/>
    <property type="match status" value="1"/>
</dbReference>
<evidence type="ECO:0000313" key="10">
    <source>
        <dbReference type="Proteomes" id="UP000009286"/>
    </source>
</evidence>
<keyword evidence="7" id="KW-0503">Monooxygenase</keyword>
<dbReference type="InterPro" id="IPR051205">
    <property type="entry name" value="UbiH/COQ6_monooxygenase"/>
</dbReference>
<dbReference type="InterPro" id="IPR018168">
    <property type="entry name" value="Ubi_Hdrlase_CS"/>
</dbReference>
<keyword evidence="5" id="KW-0274">FAD</keyword>
<evidence type="ECO:0000256" key="4">
    <source>
        <dbReference type="ARBA" id="ARBA00022630"/>
    </source>
</evidence>
<keyword evidence="10" id="KW-1185">Reference proteome</keyword>
<dbReference type="PROSITE" id="PS01304">
    <property type="entry name" value="UBIH"/>
    <property type="match status" value="1"/>
</dbReference>
<keyword evidence="4" id="KW-0285">Flavoprotein</keyword>
<dbReference type="GO" id="GO:0071949">
    <property type="term" value="F:FAD binding"/>
    <property type="evidence" value="ECO:0007669"/>
    <property type="project" value="InterPro"/>
</dbReference>
<comment type="pathway">
    <text evidence="2">Cofactor biosynthesis; ubiquinone biosynthesis.</text>
</comment>
<dbReference type="AlphaFoldDB" id="G2KMM6"/>
<feature type="domain" description="FAD-binding" evidence="8">
    <location>
        <begin position="18"/>
        <end position="360"/>
    </location>
</feature>
<evidence type="ECO:0000259" key="8">
    <source>
        <dbReference type="Pfam" id="PF01494"/>
    </source>
</evidence>
<dbReference type="GO" id="GO:0006744">
    <property type="term" value="P:ubiquinone biosynthetic process"/>
    <property type="evidence" value="ECO:0007669"/>
    <property type="project" value="UniProtKB-UniPathway"/>
</dbReference>
<dbReference type="EMBL" id="CP002382">
    <property type="protein sequence ID" value="AEP10719.1"/>
    <property type="molecule type" value="Genomic_DNA"/>
</dbReference>
<dbReference type="HOGENOM" id="CLU_009665_8_1_5"/>
<organism evidence="9 10">
    <name type="scientific">Micavibrio aeruginosavorus (strain ARL-13)</name>
    <dbReference type="NCBI Taxonomy" id="856793"/>
    <lineage>
        <taxon>Bacteria</taxon>
        <taxon>Pseudomonadati</taxon>
        <taxon>Bdellovibrionota</taxon>
        <taxon>Bdellovibrionia</taxon>
        <taxon>Bdellovibrionales</taxon>
        <taxon>Pseudobdellovibrionaceae</taxon>
        <taxon>Micavibrio</taxon>
    </lineage>
</organism>
<keyword evidence="6 9" id="KW-0560">Oxidoreductase</keyword>
<evidence type="ECO:0000256" key="7">
    <source>
        <dbReference type="ARBA" id="ARBA00023033"/>
    </source>
</evidence>
<dbReference type="PANTHER" id="PTHR43876:SF7">
    <property type="entry name" value="UBIQUINONE BIOSYNTHESIS MONOOXYGENASE COQ6, MITOCHONDRIAL"/>
    <property type="match status" value="1"/>
</dbReference>
<dbReference type="UniPathway" id="UPA00232"/>
<dbReference type="SUPFAM" id="SSF51905">
    <property type="entry name" value="FAD/NAD(P)-binding domain"/>
    <property type="match status" value="1"/>
</dbReference>
<dbReference type="GO" id="GO:0110142">
    <property type="term" value="C:ubiquinone biosynthesis complex"/>
    <property type="evidence" value="ECO:0007669"/>
    <property type="project" value="UniProtKB-ARBA"/>
</dbReference>
<accession>G2KMM6</accession>
<evidence type="ECO:0000256" key="2">
    <source>
        <dbReference type="ARBA" id="ARBA00004749"/>
    </source>
</evidence>
<evidence type="ECO:0000256" key="5">
    <source>
        <dbReference type="ARBA" id="ARBA00022827"/>
    </source>
</evidence>
<evidence type="ECO:0000256" key="3">
    <source>
        <dbReference type="ARBA" id="ARBA00005349"/>
    </source>
</evidence>
<dbReference type="FunFam" id="3.50.50.60:FF:000021">
    <property type="entry name" value="Ubiquinone biosynthesis monooxygenase COQ6"/>
    <property type="match status" value="1"/>
</dbReference>
<gene>
    <name evidence="9" type="ordered locus">MICA_2417</name>
</gene>
<dbReference type="KEGG" id="mai:MICA_2417"/>
<sequence length="422" mass="45860">MHSNQRRTAKGPTTNTHDVIIIGGGLAGGTLAALLGTHGIHVACIDRDNPKATLDAGFDGRTTAISWGSQKILRAAGVWDALEPHGCAIRDIEILDGDSPTLLHFAADEVGGESFGWIIENRLIRSALFDRMAALKTVDHIAPAGALSFERDDDSISIILDDGRMLSAALLIGADGRGSKTREWMGIEQRFWAYDQTAIVCTARHEAPHNHIAVEHFRSEGPFAILPMQDDADGTHRSSIVWTVHGKDVNDILAYSQDVFDAALTARFPDRYGSVQQMGKRFSFPLTLNHAHDYIADRMALVADAGHGIHPIAGQGLNLGLRDIAVLADLIVDAHAAGDDIGHADLLQSYQRQRRADNMAMAGTTDTLNKLFSNRSRTLSLARKIGLRAVSRIKPVKNFFMHQAMGAAGLLPDLIRDAQRKI</sequence>
<dbReference type="GO" id="GO:0004497">
    <property type="term" value="F:monooxygenase activity"/>
    <property type="evidence" value="ECO:0007669"/>
    <property type="project" value="UniProtKB-KW"/>
</dbReference>
<comment type="similarity">
    <text evidence="3">Belongs to the UbiH/COQ6 family.</text>
</comment>
<dbReference type="STRING" id="856793.MICA_2417"/>
<dbReference type="GO" id="GO:0016705">
    <property type="term" value="F:oxidoreductase activity, acting on paired donors, with incorporation or reduction of molecular oxygen"/>
    <property type="evidence" value="ECO:0007669"/>
    <property type="project" value="InterPro"/>
</dbReference>
<keyword evidence="9" id="KW-0830">Ubiquinone</keyword>
<evidence type="ECO:0000313" key="9">
    <source>
        <dbReference type="EMBL" id="AEP10719.1"/>
    </source>
</evidence>
<dbReference type="Gene3D" id="3.50.50.60">
    <property type="entry name" value="FAD/NAD(P)-binding domain"/>
    <property type="match status" value="2"/>
</dbReference>
<evidence type="ECO:0000256" key="6">
    <source>
        <dbReference type="ARBA" id="ARBA00023002"/>
    </source>
</evidence>
<proteinExistence type="inferred from homology"/>
<dbReference type="OrthoDB" id="9796623at2"/>
<dbReference type="Pfam" id="PF01494">
    <property type="entry name" value="FAD_binding_3"/>
    <property type="match status" value="1"/>
</dbReference>
<dbReference type="PANTHER" id="PTHR43876">
    <property type="entry name" value="UBIQUINONE BIOSYNTHESIS MONOOXYGENASE COQ6, MITOCHONDRIAL"/>
    <property type="match status" value="1"/>
</dbReference>
<reference evidence="9 10" key="1">
    <citation type="journal article" date="2011" name="BMC Genomics">
        <title>Genomic insights into an obligate epibiotic bacterial predator: Micavibrio aeruginosavorus ARL-13.</title>
        <authorList>
            <person name="Wang Z."/>
            <person name="Kadouri D."/>
            <person name="Wu M."/>
        </authorList>
    </citation>
    <scope>NUCLEOTIDE SEQUENCE [LARGE SCALE GENOMIC DNA]</scope>
    <source>
        <strain evidence="9 10">ARL-13</strain>
    </source>
</reference>